<sequence length="61" mass="6615">MVQPVVIMHALHRRHIAGVAHHADHGMVTVVTSAYAAQLAHRIVAAYIAKAYRPPPLDQGV</sequence>
<reference evidence="1" key="1">
    <citation type="submission" date="2019-08" db="EMBL/GenBank/DDBJ databases">
        <authorList>
            <person name="Kucharzyk K."/>
            <person name="Murdoch R.W."/>
            <person name="Higgins S."/>
            <person name="Loffler F."/>
        </authorList>
    </citation>
    <scope>NUCLEOTIDE SEQUENCE</scope>
</reference>
<comment type="caution">
    <text evidence="1">The sequence shown here is derived from an EMBL/GenBank/DDBJ whole genome shotgun (WGS) entry which is preliminary data.</text>
</comment>
<name>A0A645GJW7_9ZZZZ</name>
<protein>
    <submittedName>
        <fullName evidence="1">Uncharacterized protein</fullName>
    </submittedName>
</protein>
<evidence type="ECO:0000313" key="1">
    <source>
        <dbReference type="EMBL" id="MPN26440.1"/>
    </source>
</evidence>
<dbReference type="EMBL" id="VSSQ01075970">
    <property type="protein sequence ID" value="MPN26440.1"/>
    <property type="molecule type" value="Genomic_DNA"/>
</dbReference>
<dbReference type="AlphaFoldDB" id="A0A645GJW7"/>
<organism evidence="1">
    <name type="scientific">bioreactor metagenome</name>
    <dbReference type="NCBI Taxonomy" id="1076179"/>
    <lineage>
        <taxon>unclassified sequences</taxon>
        <taxon>metagenomes</taxon>
        <taxon>ecological metagenomes</taxon>
    </lineage>
</organism>
<accession>A0A645GJW7</accession>
<proteinExistence type="predicted"/>
<gene>
    <name evidence="1" type="ORF">SDC9_173865</name>
</gene>